<keyword evidence="3" id="KW-1185">Reference proteome</keyword>
<feature type="region of interest" description="Disordered" evidence="1">
    <location>
        <begin position="1"/>
        <end position="33"/>
    </location>
</feature>
<evidence type="ECO:0000313" key="3">
    <source>
        <dbReference type="Proteomes" id="UP000800041"/>
    </source>
</evidence>
<protein>
    <submittedName>
        <fullName evidence="2">Uncharacterized protein</fullName>
    </submittedName>
</protein>
<dbReference type="AlphaFoldDB" id="A0A6G1GU01"/>
<proteinExistence type="predicted"/>
<dbReference type="EMBL" id="ML977169">
    <property type="protein sequence ID" value="KAF1984239.1"/>
    <property type="molecule type" value="Genomic_DNA"/>
</dbReference>
<dbReference type="Proteomes" id="UP000800041">
    <property type="component" value="Unassembled WGS sequence"/>
</dbReference>
<evidence type="ECO:0000256" key="1">
    <source>
        <dbReference type="SAM" id="MobiDB-lite"/>
    </source>
</evidence>
<dbReference type="OrthoDB" id="3799394at2759"/>
<feature type="compositionally biased region" description="Low complexity" evidence="1">
    <location>
        <begin position="1"/>
        <end position="22"/>
    </location>
</feature>
<organism evidence="2 3">
    <name type="scientific">Aulographum hederae CBS 113979</name>
    <dbReference type="NCBI Taxonomy" id="1176131"/>
    <lineage>
        <taxon>Eukaryota</taxon>
        <taxon>Fungi</taxon>
        <taxon>Dikarya</taxon>
        <taxon>Ascomycota</taxon>
        <taxon>Pezizomycotina</taxon>
        <taxon>Dothideomycetes</taxon>
        <taxon>Pleosporomycetidae</taxon>
        <taxon>Aulographales</taxon>
        <taxon>Aulographaceae</taxon>
    </lineage>
</organism>
<evidence type="ECO:0000313" key="2">
    <source>
        <dbReference type="EMBL" id="KAF1984239.1"/>
    </source>
</evidence>
<accession>A0A6G1GU01</accession>
<sequence length="99" mass="9853">SSAKSSSSSSPSTSTAPSTPSSNGPNSRDWQSCGGLSLTEAGVVCPVSRICADAPRGPNWCGQACDEPGICVPPAVCGGDSGNTCASGMRCTNDPRKKC</sequence>
<gene>
    <name evidence="2" type="ORF">K402DRAFT_299860</name>
</gene>
<feature type="non-terminal residue" evidence="2">
    <location>
        <position position="99"/>
    </location>
</feature>
<feature type="non-terminal residue" evidence="2">
    <location>
        <position position="1"/>
    </location>
</feature>
<name>A0A6G1GU01_9PEZI</name>
<reference evidence="2" key="1">
    <citation type="journal article" date="2020" name="Stud. Mycol.">
        <title>101 Dothideomycetes genomes: a test case for predicting lifestyles and emergence of pathogens.</title>
        <authorList>
            <person name="Haridas S."/>
            <person name="Albert R."/>
            <person name="Binder M."/>
            <person name="Bloem J."/>
            <person name="Labutti K."/>
            <person name="Salamov A."/>
            <person name="Andreopoulos B."/>
            <person name="Baker S."/>
            <person name="Barry K."/>
            <person name="Bills G."/>
            <person name="Bluhm B."/>
            <person name="Cannon C."/>
            <person name="Castanera R."/>
            <person name="Culley D."/>
            <person name="Daum C."/>
            <person name="Ezra D."/>
            <person name="Gonzalez J."/>
            <person name="Henrissat B."/>
            <person name="Kuo A."/>
            <person name="Liang C."/>
            <person name="Lipzen A."/>
            <person name="Lutzoni F."/>
            <person name="Magnuson J."/>
            <person name="Mondo S."/>
            <person name="Nolan M."/>
            <person name="Ohm R."/>
            <person name="Pangilinan J."/>
            <person name="Park H.-J."/>
            <person name="Ramirez L."/>
            <person name="Alfaro M."/>
            <person name="Sun H."/>
            <person name="Tritt A."/>
            <person name="Yoshinaga Y."/>
            <person name="Zwiers L.-H."/>
            <person name="Turgeon B."/>
            <person name="Goodwin S."/>
            <person name="Spatafora J."/>
            <person name="Crous P."/>
            <person name="Grigoriev I."/>
        </authorList>
    </citation>
    <scope>NUCLEOTIDE SEQUENCE</scope>
    <source>
        <strain evidence="2">CBS 113979</strain>
    </source>
</reference>